<keyword evidence="4 7" id="KW-0812">Transmembrane</keyword>
<keyword evidence="2 7" id="KW-0813">Transport</keyword>
<keyword evidence="5 7" id="KW-0472">Membrane</keyword>
<dbReference type="SUPFAM" id="SSF56935">
    <property type="entry name" value="Porins"/>
    <property type="match status" value="1"/>
</dbReference>
<comment type="similarity">
    <text evidence="7">Belongs to the TonB-dependent receptor family.</text>
</comment>
<sequence length="86" mass="9656">MAEQHRVDDDPATGSGLDARETPGFQTLDLYGGYRLDNGFVIEFGVDNVFDHDYAEHLNTSNAFDVTQVQVDEPGRSFWLTGEIKF</sequence>
<evidence type="ECO:0000313" key="9">
    <source>
        <dbReference type="EMBL" id="VFJ77841.1"/>
    </source>
</evidence>
<reference evidence="9" key="1">
    <citation type="submission" date="2019-02" db="EMBL/GenBank/DDBJ databases">
        <authorList>
            <person name="Gruber-Vodicka R. H."/>
            <person name="Seah K. B. B."/>
        </authorList>
    </citation>
    <scope>NUCLEOTIDE SEQUENCE</scope>
    <source>
        <strain evidence="9">BECK_BZ163</strain>
    </source>
</reference>
<evidence type="ECO:0000256" key="4">
    <source>
        <dbReference type="ARBA" id="ARBA00022692"/>
    </source>
</evidence>
<comment type="subcellular location">
    <subcellularLocation>
        <location evidence="1 7">Cell outer membrane</location>
        <topology evidence="1 7">Multi-pass membrane protein</topology>
    </subcellularLocation>
</comment>
<protein>
    <submittedName>
        <fullName evidence="9">Iron complex outermembrane recepter protein</fullName>
    </submittedName>
</protein>
<dbReference type="PROSITE" id="PS52016">
    <property type="entry name" value="TONB_DEPENDENT_REC_3"/>
    <property type="match status" value="1"/>
</dbReference>
<evidence type="ECO:0000256" key="6">
    <source>
        <dbReference type="ARBA" id="ARBA00023237"/>
    </source>
</evidence>
<name>A0A450U3P2_9GAMM</name>
<dbReference type="AlphaFoldDB" id="A0A450U3P2"/>
<organism evidence="9">
    <name type="scientific">Candidatus Kentrum sp. FM</name>
    <dbReference type="NCBI Taxonomy" id="2126340"/>
    <lineage>
        <taxon>Bacteria</taxon>
        <taxon>Pseudomonadati</taxon>
        <taxon>Pseudomonadota</taxon>
        <taxon>Gammaproteobacteria</taxon>
        <taxon>Candidatus Kentrum</taxon>
    </lineage>
</organism>
<proteinExistence type="inferred from homology"/>
<gene>
    <name evidence="9" type="ORF">BECKFM1743A_GA0114220_110352</name>
</gene>
<dbReference type="InterPro" id="IPR039426">
    <property type="entry name" value="TonB-dep_rcpt-like"/>
</dbReference>
<dbReference type="Gene3D" id="2.40.170.20">
    <property type="entry name" value="TonB-dependent receptor, beta-barrel domain"/>
    <property type="match status" value="1"/>
</dbReference>
<keyword evidence="6 7" id="KW-0998">Cell outer membrane</keyword>
<evidence type="ECO:0000256" key="3">
    <source>
        <dbReference type="ARBA" id="ARBA00022452"/>
    </source>
</evidence>
<dbReference type="GO" id="GO:0009279">
    <property type="term" value="C:cell outer membrane"/>
    <property type="evidence" value="ECO:0007669"/>
    <property type="project" value="UniProtKB-SubCell"/>
</dbReference>
<dbReference type="EMBL" id="CAADEZ010001034">
    <property type="protein sequence ID" value="VFJ77841.1"/>
    <property type="molecule type" value="Genomic_DNA"/>
</dbReference>
<feature type="region of interest" description="Disordered" evidence="8">
    <location>
        <begin position="1"/>
        <end position="23"/>
    </location>
</feature>
<evidence type="ECO:0000256" key="8">
    <source>
        <dbReference type="SAM" id="MobiDB-lite"/>
    </source>
</evidence>
<accession>A0A450U3P2</accession>
<evidence type="ECO:0000256" key="5">
    <source>
        <dbReference type="ARBA" id="ARBA00023136"/>
    </source>
</evidence>
<keyword evidence="3 7" id="KW-1134">Transmembrane beta strand</keyword>
<dbReference type="InterPro" id="IPR036942">
    <property type="entry name" value="Beta-barrel_TonB_sf"/>
</dbReference>
<evidence type="ECO:0000256" key="1">
    <source>
        <dbReference type="ARBA" id="ARBA00004571"/>
    </source>
</evidence>
<evidence type="ECO:0000256" key="2">
    <source>
        <dbReference type="ARBA" id="ARBA00022448"/>
    </source>
</evidence>
<evidence type="ECO:0000256" key="7">
    <source>
        <dbReference type="PROSITE-ProRule" id="PRU01360"/>
    </source>
</evidence>